<sequence length="101" mass="11557">MKSQLPEISWNVEQQNHPPSDSDKNNAVIVRDTRNFNSFSQLGCVNLIANFRWEGRQDVIVPKLNSVMLKSAMREVYQVASSLLARIIVKVRRRMPAPHAL</sequence>
<name>A0A9N9KR32_9HELO</name>
<comment type="caution">
    <text evidence="2">The sequence shown here is derived from an EMBL/GenBank/DDBJ whole genome shotgun (WGS) entry which is preliminary data.</text>
</comment>
<accession>A0A9N9KR32</accession>
<evidence type="ECO:0000313" key="2">
    <source>
        <dbReference type="EMBL" id="CAG8950580.1"/>
    </source>
</evidence>
<feature type="region of interest" description="Disordered" evidence="1">
    <location>
        <begin position="1"/>
        <end position="25"/>
    </location>
</feature>
<keyword evidence="3" id="KW-1185">Reference proteome</keyword>
<evidence type="ECO:0000256" key="1">
    <source>
        <dbReference type="SAM" id="MobiDB-lite"/>
    </source>
</evidence>
<dbReference type="Proteomes" id="UP000696280">
    <property type="component" value="Unassembled WGS sequence"/>
</dbReference>
<proteinExistence type="predicted"/>
<dbReference type="EMBL" id="CAJVRL010000038">
    <property type="protein sequence ID" value="CAG8950580.1"/>
    <property type="molecule type" value="Genomic_DNA"/>
</dbReference>
<organism evidence="2 3">
    <name type="scientific">Hymenoscyphus fraxineus</name>
    <dbReference type="NCBI Taxonomy" id="746836"/>
    <lineage>
        <taxon>Eukaryota</taxon>
        <taxon>Fungi</taxon>
        <taxon>Dikarya</taxon>
        <taxon>Ascomycota</taxon>
        <taxon>Pezizomycotina</taxon>
        <taxon>Leotiomycetes</taxon>
        <taxon>Helotiales</taxon>
        <taxon>Helotiaceae</taxon>
        <taxon>Hymenoscyphus</taxon>
    </lineage>
</organism>
<dbReference type="AlphaFoldDB" id="A0A9N9KR32"/>
<evidence type="ECO:0000313" key="3">
    <source>
        <dbReference type="Proteomes" id="UP000696280"/>
    </source>
</evidence>
<reference evidence="2" key="1">
    <citation type="submission" date="2021-07" db="EMBL/GenBank/DDBJ databases">
        <authorList>
            <person name="Durling M."/>
        </authorList>
    </citation>
    <scope>NUCLEOTIDE SEQUENCE</scope>
</reference>
<protein>
    <submittedName>
        <fullName evidence="2">Uncharacterized protein</fullName>
    </submittedName>
</protein>
<gene>
    <name evidence="2" type="ORF">HYFRA_00002789</name>
</gene>